<dbReference type="InterPro" id="IPR014710">
    <property type="entry name" value="RmlC-like_jellyroll"/>
</dbReference>
<dbReference type="CDD" id="cd06990">
    <property type="entry name" value="cupin_DUF861"/>
    <property type="match status" value="1"/>
</dbReference>
<reference evidence="2 3" key="1">
    <citation type="submission" date="2015-11" db="EMBL/GenBank/DDBJ databases">
        <title>Genomic analysis of 38 Legionella species identifies large and diverse effector repertoires.</title>
        <authorList>
            <person name="Burstein D."/>
            <person name="Amaro F."/>
            <person name="Zusman T."/>
            <person name="Lifshitz Z."/>
            <person name="Cohen O."/>
            <person name="Gilbert J.A."/>
            <person name="Pupko T."/>
            <person name="Shuman H.A."/>
            <person name="Segal G."/>
        </authorList>
    </citation>
    <scope>NUCLEOTIDE SEQUENCE [LARGE SCALE GENOMIC DNA]</scope>
    <source>
        <strain evidence="2 3">ATCC 43878</strain>
    </source>
</reference>
<dbReference type="InterPro" id="IPR011051">
    <property type="entry name" value="RmlC_Cupin_sf"/>
</dbReference>
<keyword evidence="3" id="KW-1185">Reference proteome</keyword>
<feature type="domain" description="Cupin type-2" evidence="1">
    <location>
        <begin position="61"/>
        <end position="108"/>
    </location>
</feature>
<organism evidence="2 3">
    <name type="scientific">Legionella brunensis</name>
    <dbReference type="NCBI Taxonomy" id="29422"/>
    <lineage>
        <taxon>Bacteria</taxon>
        <taxon>Pseudomonadati</taxon>
        <taxon>Pseudomonadota</taxon>
        <taxon>Gammaproteobacteria</taxon>
        <taxon>Legionellales</taxon>
        <taxon>Legionellaceae</taxon>
        <taxon>Legionella</taxon>
    </lineage>
</organism>
<gene>
    <name evidence="2" type="ORF">Lbru_3209</name>
</gene>
<dbReference type="InterPro" id="IPR013096">
    <property type="entry name" value="Cupin_2"/>
</dbReference>
<dbReference type="OrthoDB" id="161242at2"/>
<dbReference type="Gene3D" id="2.60.120.10">
    <property type="entry name" value="Jelly Rolls"/>
    <property type="match status" value="1"/>
</dbReference>
<comment type="caution">
    <text evidence="2">The sequence shown here is derived from an EMBL/GenBank/DDBJ whole genome shotgun (WGS) entry which is preliminary data.</text>
</comment>
<dbReference type="SUPFAM" id="SSF51182">
    <property type="entry name" value="RmlC-like cupins"/>
    <property type="match status" value="1"/>
</dbReference>
<sequence length="120" mass="13232">MNTMIMKHFETPDEIRTLPKTKIELVHLGETTLMRATFQPGWKWSECVKPTAGTNSCQVPHINYIVSGHIKIHMDDGSEEELGPGDAAEIPPGHEAWVVGNEPCVALDFSGGDSYGKKLE</sequence>
<dbReference type="STRING" id="29422.Lbru_3209"/>
<evidence type="ECO:0000259" key="1">
    <source>
        <dbReference type="Pfam" id="PF07883"/>
    </source>
</evidence>
<accession>A0A0W0S1C4</accession>
<dbReference type="Proteomes" id="UP000054742">
    <property type="component" value="Unassembled WGS sequence"/>
</dbReference>
<protein>
    <submittedName>
        <fullName evidence="2">Cupin domain protein</fullName>
    </submittedName>
</protein>
<name>A0A0W0S1C4_9GAMM</name>
<dbReference type="RefSeq" id="WP_058443147.1">
    <property type="nucleotide sequence ID" value="NZ_CAAAHU010000008.1"/>
</dbReference>
<dbReference type="AlphaFoldDB" id="A0A0W0S1C4"/>
<dbReference type="PATRIC" id="fig|29422.6.peg.3391"/>
<evidence type="ECO:0000313" key="3">
    <source>
        <dbReference type="Proteomes" id="UP000054742"/>
    </source>
</evidence>
<dbReference type="EMBL" id="LNXV01000036">
    <property type="protein sequence ID" value="KTC77102.1"/>
    <property type="molecule type" value="Genomic_DNA"/>
</dbReference>
<evidence type="ECO:0000313" key="2">
    <source>
        <dbReference type="EMBL" id="KTC77102.1"/>
    </source>
</evidence>
<dbReference type="Pfam" id="PF07883">
    <property type="entry name" value="Cupin_2"/>
    <property type="match status" value="1"/>
</dbReference>
<proteinExistence type="predicted"/>